<protein>
    <recommendedName>
        <fullName evidence="2">Alpha/beta hydrolase fold-3 domain-containing protein</fullName>
    </recommendedName>
</protein>
<dbReference type="InParanoid" id="W3X6F2"/>
<dbReference type="PANTHER" id="PTHR48081">
    <property type="entry name" value="AB HYDROLASE SUPERFAMILY PROTEIN C4A8.06C"/>
    <property type="match status" value="1"/>
</dbReference>
<dbReference type="eggNOG" id="KOG1515">
    <property type="taxonomic scope" value="Eukaryota"/>
</dbReference>
<dbReference type="KEGG" id="pfy:PFICI_06627"/>
<dbReference type="STRING" id="1229662.W3X6F2"/>
<dbReference type="InterPro" id="IPR029058">
    <property type="entry name" value="AB_hydrolase_fold"/>
</dbReference>
<dbReference type="SUPFAM" id="SSF53474">
    <property type="entry name" value="alpha/beta-Hydrolases"/>
    <property type="match status" value="1"/>
</dbReference>
<gene>
    <name evidence="3" type="ORF">PFICI_06627</name>
</gene>
<evidence type="ECO:0000259" key="2">
    <source>
        <dbReference type="Pfam" id="PF07859"/>
    </source>
</evidence>
<accession>W3X6F2</accession>
<keyword evidence="4" id="KW-1185">Reference proteome</keyword>
<dbReference type="Pfam" id="PF07859">
    <property type="entry name" value="Abhydrolase_3"/>
    <property type="match status" value="1"/>
</dbReference>
<dbReference type="RefSeq" id="XP_007833399.1">
    <property type="nucleotide sequence ID" value="XM_007835208.1"/>
</dbReference>
<dbReference type="Gene3D" id="3.40.50.1820">
    <property type="entry name" value="alpha/beta hydrolase"/>
    <property type="match status" value="1"/>
</dbReference>
<dbReference type="InterPro" id="IPR050300">
    <property type="entry name" value="GDXG_lipolytic_enzyme"/>
</dbReference>
<dbReference type="GeneID" id="19271640"/>
<dbReference type="InterPro" id="IPR013094">
    <property type="entry name" value="AB_hydrolase_3"/>
</dbReference>
<dbReference type="PANTHER" id="PTHR48081:SF8">
    <property type="entry name" value="ALPHA_BETA HYDROLASE FOLD-3 DOMAIN-CONTAINING PROTEIN-RELATED"/>
    <property type="match status" value="1"/>
</dbReference>
<dbReference type="Proteomes" id="UP000030651">
    <property type="component" value="Unassembled WGS sequence"/>
</dbReference>
<proteinExistence type="predicted"/>
<reference evidence="4" key="1">
    <citation type="journal article" date="2015" name="BMC Genomics">
        <title>Genomic and transcriptomic analysis of the endophytic fungus Pestalotiopsis fici reveals its lifestyle and high potential for synthesis of natural products.</title>
        <authorList>
            <person name="Wang X."/>
            <person name="Zhang X."/>
            <person name="Liu L."/>
            <person name="Xiang M."/>
            <person name="Wang W."/>
            <person name="Sun X."/>
            <person name="Che Y."/>
            <person name="Guo L."/>
            <person name="Liu G."/>
            <person name="Guo L."/>
            <person name="Wang C."/>
            <person name="Yin W.B."/>
            <person name="Stadler M."/>
            <person name="Zhang X."/>
            <person name="Liu X."/>
        </authorList>
    </citation>
    <scope>NUCLEOTIDE SEQUENCE [LARGE SCALE GENOMIC DNA]</scope>
    <source>
        <strain evidence="4">W106-1 / CGMCC3.15140</strain>
    </source>
</reference>
<dbReference type="HOGENOM" id="CLU_012494_3_0_1"/>
<name>W3X6F2_PESFW</name>
<dbReference type="OMA" id="WDKSARP"/>
<dbReference type="EMBL" id="KI912112">
    <property type="protein sequence ID" value="ETS81625.1"/>
    <property type="molecule type" value="Genomic_DNA"/>
</dbReference>
<dbReference type="OrthoDB" id="408631at2759"/>
<dbReference type="GO" id="GO:0016787">
    <property type="term" value="F:hydrolase activity"/>
    <property type="evidence" value="ECO:0007669"/>
    <property type="project" value="UniProtKB-KW"/>
</dbReference>
<evidence type="ECO:0000313" key="4">
    <source>
        <dbReference type="Proteomes" id="UP000030651"/>
    </source>
</evidence>
<dbReference type="AlphaFoldDB" id="W3X6F2"/>
<feature type="domain" description="Alpha/beta hydrolase fold-3" evidence="2">
    <location>
        <begin position="67"/>
        <end position="273"/>
    </location>
</feature>
<organism evidence="3 4">
    <name type="scientific">Pestalotiopsis fici (strain W106-1 / CGMCC3.15140)</name>
    <dbReference type="NCBI Taxonomy" id="1229662"/>
    <lineage>
        <taxon>Eukaryota</taxon>
        <taxon>Fungi</taxon>
        <taxon>Dikarya</taxon>
        <taxon>Ascomycota</taxon>
        <taxon>Pezizomycotina</taxon>
        <taxon>Sordariomycetes</taxon>
        <taxon>Xylariomycetidae</taxon>
        <taxon>Amphisphaeriales</taxon>
        <taxon>Sporocadaceae</taxon>
        <taxon>Pestalotiopsis</taxon>
    </lineage>
</organism>
<keyword evidence="1" id="KW-0378">Hydrolase</keyword>
<evidence type="ECO:0000256" key="1">
    <source>
        <dbReference type="ARBA" id="ARBA00022801"/>
    </source>
</evidence>
<sequence>MAHSYLEYFRLKAIISYLRYTDDEKPTPPSPDDSFTIPSRDEKRRITVNVYQPKPASKPSPVLLNWNGGAFVFDGHGADEPFCRRVADEAGYTVLDANYALAPEYPFPCGVEDAEDLVLYVLQHPDVYNVKNIVLSGFSSGGNLALAAASDLEKQAKISNNAIRGLVAFYPPTSMLVHPAEKKLLNGALPPIPPLLKFFMSTFSSAYLPPGANPSDPRASVLEADPEHFPDNLLIITAEKDRLAPEAEALATKLQDVGKNVQLKRYDGVRHGWDKTKDDESHDAKVRDEAYSLVVNYLLDLKK</sequence>
<evidence type="ECO:0000313" key="3">
    <source>
        <dbReference type="EMBL" id="ETS81625.1"/>
    </source>
</evidence>